<protein>
    <recommendedName>
        <fullName evidence="5">DUF4229 domain-containing protein</fullName>
    </recommendedName>
</protein>
<feature type="compositionally biased region" description="Acidic residues" evidence="1">
    <location>
        <begin position="77"/>
        <end position="86"/>
    </location>
</feature>
<keyword evidence="2" id="KW-1133">Transmembrane helix</keyword>
<dbReference type="AlphaFoldDB" id="A0A1H4JMR2"/>
<feature type="transmembrane region" description="Helical" evidence="2">
    <location>
        <begin position="7"/>
        <end position="27"/>
    </location>
</feature>
<gene>
    <name evidence="3" type="ORF">SAMN04489806_0778</name>
</gene>
<dbReference type="STRING" id="640635.SAMN04489806_0778"/>
<feature type="compositionally biased region" description="Basic and acidic residues" evidence="1">
    <location>
        <begin position="61"/>
        <end position="76"/>
    </location>
</feature>
<evidence type="ECO:0008006" key="5">
    <source>
        <dbReference type="Google" id="ProtNLM"/>
    </source>
</evidence>
<proteinExistence type="predicted"/>
<keyword evidence="2" id="KW-0472">Membrane</keyword>
<dbReference type="Proteomes" id="UP000199183">
    <property type="component" value="Unassembled WGS sequence"/>
</dbReference>
<organism evidence="3 4">
    <name type="scientific">Paramicrobacterium humi</name>
    <dbReference type="NCBI Taxonomy" id="640635"/>
    <lineage>
        <taxon>Bacteria</taxon>
        <taxon>Bacillati</taxon>
        <taxon>Actinomycetota</taxon>
        <taxon>Actinomycetes</taxon>
        <taxon>Micrococcales</taxon>
        <taxon>Microbacteriaceae</taxon>
        <taxon>Paramicrobacterium</taxon>
    </lineage>
</organism>
<evidence type="ECO:0000256" key="1">
    <source>
        <dbReference type="SAM" id="MobiDB-lite"/>
    </source>
</evidence>
<feature type="transmembrane region" description="Helical" evidence="2">
    <location>
        <begin position="33"/>
        <end position="51"/>
    </location>
</feature>
<evidence type="ECO:0000256" key="2">
    <source>
        <dbReference type="SAM" id="Phobius"/>
    </source>
</evidence>
<dbReference type="EMBL" id="FNRY01000001">
    <property type="protein sequence ID" value="SEB47610.1"/>
    <property type="molecule type" value="Genomic_DNA"/>
</dbReference>
<reference evidence="3 4" key="1">
    <citation type="submission" date="2016-10" db="EMBL/GenBank/DDBJ databases">
        <authorList>
            <person name="de Groot N.N."/>
        </authorList>
    </citation>
    <scope>NUCLEOTIDE SEQUENCE [LARGE SCALE GENOMIC DNA]</scope>
    <source>
        <strain evidence="3 4">DSM 21799</strain>
    </source>
</reference>
<dbReference type="InterPro" id="IPR025323">
    <property type="entry name" value="DUF4229"/>
</dbReference>
<sequence length="86" mass="9712">MSRIPPAVSYTVLRLLAFIVPLVILLLLGFNEWYSAIIAALVGFAVSLIFLRRSREKVSHSLYEKRHGTPEHHPDAPSDEDVEDNL</sequence>
<evidence type="ECO:0000313" key="3">
    <source>
        <dbReference type="EMBL" id="SEB47610.1"/>
    </source>
</evidence>
<evidence type="ECO:0000313" key="4">
    <source>
        <dbReference type="Proteomes" id="UP000199183"/>
    </source>
</evidence>
<feature type="region of interest" description="Disordered" evidence="1">
    <location>
        <begin position="61"/>
        <end position="86"/>
    </location>
</feature>
<dbReference type="RefSeq" id="WP_091180055.1">
    <property type="nucleotide sequence ID" value="NZ_FNRY01000001.1"/>
</dbReference>
<name>A0A1H4JMR2_9MICO</name>
<dbReference type="OrthoDB" id="5126175at2"/>
<dbReference type="Pfam" id="PF14012">
    <property type="entry name" value="DUF4229"/>
    <property type="match status" value="1"/>
</dbReference>
<keyword evidence="4" id="KW-1185">Reference proteome</keyword>
<keyword evidence="2" id="KW-0812">Transmembrane</keyword>
<accession>A0A1H4JMR2</accession>